<keyword evidence="3" id="KW-0963">Cytoplasm</keyword>
<keyword evidence="6" id="KW-1185">Reference proteome</keyword>
<dbReference type="PANTHER" id="PTHR31689">
    <property type="entry name" value="DIAMINOPIMELATE EPIMERASE, CHLOROPLASTIC"/>
    <property type="match status" value="1"/>
</dbReference>
<evidence type="ECO:0000313" key="6">
    <source>
        <dbReference type="Proteomes" id="UP000297549"/>
    </source>
</evidence>
<protein>
    <recommendedName>
        <fullName evidence="3 4">Diaminopimelate epimerase</fullName>
        <shortName evidence="3">DAP epimerase</shortName>
        <ecNumber evidence="3 4">5.1.1.7</ecNumber>
    </recommendedName>
    <alternativeName>
        <fullName evidence="3">PLP-independent amino acid racemase</fullName>
    </alternativeName>
</protein>
<dbReference type="GO" id="GO:0009089">
    <property type="term" value="P:lysine biosynthetic process via diaminopimelate"/>
    <property type="evidence" value="ECO:0007669"/>
    <property type="project" value="UniProtKB-UniRule"/>
</dbReference>
<dbReference type="Pfam" id="PF01678">
    <property type="entry name" value="DAP_epimerase"/>
    <property type="match status" value="2"/>
</dbReference>
<accession>A0A4Z0PW05</accession>
<dbReference type="SUPFAM" id="SSF54506">
    <property type="entry name" value="Diaminopimelate epimerase-like"/>
    <property type="match status" value="2"/>
</dbReference>
<feature type="active site" description="Proton acceptor" evidence="3">
    <location>
        <position position="205"/>
    </location>
</feature>
<feature type="binding site" evidence="3">
    <location>
        <position position="14"/>
    </location>
    <ligand>
        <name>substrate</name>
    </ligand>
</feature>
<feature type="site" description="Could be important to modulate the pK values of the two catalytic cysteine residues" evidence="3">
    <location>
        <position position="141"/>
    </location>
</feature>
<dbReference type="Gene3D" id="3.10.310.10">
    <property type="entry name" value="Diaminopimelate Epimerase, Chain A, domain 1"/>
    <property type="match status" value="2"/>
</dbReference>
<dbReference type="RefSeq" id="WP_135464474.1">
    <property type="nucleotide sequence ID" value="NZ_SRLC01000002.1"/>
</dbReference>
<feature type="binding site" evidence="3">
    <location>
        <begin position="76"/>
        <end position="77"/>
    </location>
    <ligand>
        <name>substrate</name>
    </ligand>
</feature>
<evidence type="ECO:0000256" key="1">
    <source>
        <dbReference type="ARBA" id="ARBA00010219"/>
    </source>
</evidence>
<dbReference type="OrthoDB" id="9805408at2"/>
<reference evidence="5 6" key="1">
    <citation type="submission" date="2019-04" db="EMBL/GenBank/DDBJ databases">
        <authorList>
            <person name="Feng G."/>
            <person name="Zhang J."/>
            <person name="Zhu H."/>
        </authorList>
    </citation>
    <scope>NUCLEOTIDE SEQUENCE [LARGE SCALE GENOMIC DNA]</scope>
    <source>
        <strain evidence="5 6">JCM 31653</strain>
    </source>
</reference>
<dbReference type="NCBIfam" id="TIGR00652">
    <property type="entry name" value="DapF"/>
    <property type="match status" value="1"/>
</dbReference>
<feature type="site" description="Could be important to modulate the pK values of the two catalytic cysteine residues" evidence="3">
    <location>
        <position position="195"/>
    </location>
</feature>
<keyword evidence="3" id="KW-0028">Amino-acid biosynthesis</keyword>
<dbReference type="EC" id="5.1.1.7" evidence="3 4"/>
<evidence type="ECO:0000256" key="3">
    <source>
        <dbReference type="HAMAP-Rule" id="MF_00197"/>
    </source>
</evidence>
<dbReference type="Proteomes" id="UP000297549">
    <property type="component" value="Unassembled WGS sequence"/>
</dbReference>
<comment type="catalytic activity">
    <reaction evidence="3">
        <text>(2S,6S)-2,6-diaminopimelate = meso-2,6-diaminopimelate</text>
        <dbReference type="Rhea" id="RHEA:15393"/>
        <dbReference type="ChEBI" id="CHEBI:57609"/>
        <dbReference type="ChEBI" id="CHEBI:57791"/>
        <dbReference type="EC" id="5.1.1.7"/>
    </reaction>
</comment>
<keyword evidence="2 3" id="KW-0413">Isomerase</keyword>
<dbReference type="EMBL" id="SRLC01000002">
    <property type="protein sequence ID" value="TGE21950.1"/>
    <property type="molecule type" value="Genomic_DNA"/>
</dbReference>
<comment type="function">
    <text evidence="3">Catalyzes the stereoinversion of LL-2,6-diaminopimelate (L,L-DAP) to meso-diaminopimelate (meso-DAP), a precursor of L-lysine and an essential component of the bacterial peptidoglycan.</text>
</comment>
<evidence type="ECO:0000313" key="5">
    <source>
        <dbReference type="EMBL" id="TGE21950.1"/>
    </source>
</evidence>
<dbReference type="GO" id="GO:0008837">
    <property type="term" value="F:diaminopimelate epimerase activity"/>
    <property type="evidence" value="ECO:0007669"/>
    <property type="project" value="UniProtKB-UniRule"/>
</dbReference>
<dbReference type="AlphaFoldDB" id="A0A4Z0PW05"/>
<evidence type="ECO:0000256" key="4">
    <source>
        <dbReference type="NCBIfam" id="TIGR00652"/>
    </source>
</evidence>
<dbReference type="GO" id="GO:0005829">
    <property type="term" value="C:cytosol"/>
    <property type="evidence" value="ECO:0007669"/>
    <property type="project" value="TreeGrafter"/>
</dbReference>
<comment type="caution">
    <text evidence="3">Lacks conserved residue(s) required for the propagation of feature annotation.</text>
</comment>
<feature type="binding site" evidence="3">
    <location>
        <position position="66"/>
    </location>
    <ligand>
        <name>substrate</name>
    </ligand>
</feature>
<comment type="subcellular location">
    <subcellularLocation>
        <location evidence="3">Cytoplasm</location>
    </subcellularLocation>
</comment>
<keyword evidence="3" id="KW-0457">Lysine biosynthesis</keyword>
<comment type="similarity">
    <text evidence="1 3">Belongs to the diaminopimelate epimerase family.</text>
</comment>
<dbReference type="HAMAP" id="MF_00197">
    <property type="entry name" value="DAP_epimerase"/>
    <property type="match status" value="1"/>
</dbReference>
<comment type="caution">
    <text evidence="5">The sequence shown here is derived from an EMBL/GenBank/DDBJ whole genome shotgun (WGS) entry which is preliminary data.</text>
</comment>
<feature type="binding site" evidence="3">
    <location>
        <begin position="206"/>
        <end position="207"/>
    </location>
    <ligand>
        <name>substrate</name>
    </ligand>
</feature>
<sequence length="265" mass="29325">MTTLPFHKYQGTGNDFVMLDDRARQFDEHDHHLVRHLCDRRLGIGADGLVLLRNHPELDFEMVYFNADGYVGSMCGNGSRCTVAFAKYLGVIQDQTRFQAADGPHEAHIDAEGIVHLRMQDVLGQQEVEGHGVFLDTGSPHLVRFMPSSSLVDLNVFAEGRAVRYSDLFREKGTNVNFVEAPVAEEQPWQVRTYERGVEDETMSCGTGVTAVALAASRRGASSPVHLRTRGGDLRVAFEARPDGSFTNVYLIGPAQRVYGGTIEV</sequence>
<name>A0A4Z0PW05_9BACT</name>
<dbReference type="InterPro" id="IPR001653">
    <property type="entry name" value="DAP_epimerase_DapF"/>
</dbReference>
<dbReference type="UniPathway" id="UPA00034">
    <property type="reaction ID" value="UER00025"/>
</dbReference>
<comment type="pathway">
    <text evidence="3">Amino-acid biosynthesis; L-lysine biosynthesis via DAP pathway; DL-2,6-diaminopimelate from LL-2,6-diaminopimelate: step 1/1.</text>
</comment>
<proteinExistence type="inferred from homology"/>
<comment type="subunit">
    <text evidence="3">Homodimer.</text>
</comment>
<feature type="binding site" evidence="3">
    <location>
        <begin position="195"/>
        <end position="196"/>
    </location>
    <ligand>
        <name>substrate</name>
    </ligand>
</feature>
<gene>
    <name evidence="3" type="primary">dapF</name>
    <name evidence="5" type="ORF">E5K00_16975</name>
</gene>
<feature type="binding site" evidence="3">
    <location>
        <position position="175"/>
    </location>
    <ligand>
        <name>substrate</name>
    </ligand>
</feature>
<dbReference type="PANTHER" id="PTHR31689:SF0">
    <property type="entry name" value="DIAMINOPIMELATE EPIMERASE"/>
    <property type="match status" value="1"/>
</dbReference>
<organism evidence="5 6">
    <name type="scientific">Hymenobacter aquaticus</name>
    <dbReference type="NCBI Taxonomy" id="1867101"/>
    <lineage>
        <taxon>Bacteria</taxon>
        <taxon>Pseudomonadati</taxon>
        <taxon>Bacteroidota</taxon>
        <taxon>Cytophagia</taxon>
        <taxon>Cytophagales</taxon>
        <taxon>Hymenobacteraceae</taxon>
        <taxon>Hymenobacter</taxon>
    </lineage>
</organism>
<evidence type="ECO:0000256" key="2">
    <source>
        <dbReference type="ARBA" id="ARBA00023235"/>
    </source>
</evidence>
<feature type="active site" description="Proton donor" evidence="3">
    <location>
        <position position="75"/>
    </location>
</feature>